<dbReference type="RefSeq" id="WP_005306192.1">
    <property type="nucleotide sequence ID" value="NZ_PYOG01000013.1"/>
</dbReference>
<dbReference type="OrthoDB" id="5891495at2"/>
<name>A0A2T3QIT6_PHODM</name>
<dbReference type="EMBL" id="UATL01000005">
    <property type="protein sequence ID" value="SPY44231.1"/>
    <property type="molecule type" value="Genomic_DNA"/>
</dbReference>
<dbReference type="InterPro" id="IPR010982">
    <property type="entry name" value="Lambda_DNA-bd_dom_sf"/>
</dbReference>
<organism evidence="1 2">
    <name type="scientific">Photobacterium damselae</name>
    <dbReference type="NCBI Taxonomy" id="38293"/>
    <lineage>
        <taxon>Bacteria</taxon>
        <taxon>Pseudomonadati</taxon>
        <taxon>Pseudomonadota</taxon>
        <taxon>Gammaproteobacteria</taxon>
        <taxon>Vibrionales</taxon>
        <taxon>Vibrionaceae</taxon>
        <taxon>Photobacterium</taxon>
    </lineage>
</organism>
<protein>
    <submittedName>
        <fullName evidence="1">Uncharacterized protein</fullName>
    </submittedName>
</protein>
<accession>A0A2T3QIT6</accession>
<gene>
    <name evidence="1" type="ORF">NCTC11647_03168</name>
</gene>
<sequence>MSNCFAQIFTKHRKAQGLTQKEMLDFLYQQNEVFSSLDAVTLSRWERGKTVPPMEKRLFVLSLINKVEEYFCLEAVQGEYESGLVNKILNKRYSKVISLAAMFKTEQVQQDYQLNFSTFNDTPKEVLGYFSNRNRFAGQICDQINAQLGYWEDNNQIFGFFIHAPIKTEMLSILSGHIDDMMNQVKFESSPPSQCDALFLFDQINLTQECFELSNLRLFLLLLANPQYKQLYICIHDQMYLNLMLRLGAEVVCTYQTEEMKETGIEHSQLVVFDSLKFISNKSVFEFFANVYNKLNRNNPDLLKQLRESNETRSNRFKAYC</sequence>
<evidence type="ECO:0000313" key="2">
    <source>
        <dbReference type="Proteomes" id="UP000251647"/>
    </source>
</evidence>
<dbReference type="GO" id="GO:0003677">
    <property type="term" value="F:DNA binding"/>
    <property type="evidence" value="ECO:0007669"/>
    <property type="project" value="InterPro"/>
</dbReference>
<dbReference type="Proteomes" id="UP000251647">
    <property type="component" value="Unassembled WGS sequence"/>
</dbReference>
<reference evidence="1 2" key="1">
    <citation type="submission" date="2018-06" db="EMBL/GenBank/DDBJ databases">
        <authorList>
            <consortium name="Pathogen Informatics"/>
            <person name="Doyle S."/>
        </authorList>
    </citation>
    <scope>NUCLEOTIDE SEQUENCE [LARGE SCALE GENOMIC DNA]</scope>
    <source>
        <strain evidence="1 2">NCTC11647</strain>
    </source>
</reference>
<dbReference type="Gene3D" id="1.10.260.40">
    <property type="entry name" value="lambda repressor-like DNA-binding domains"/>
    <property type="match status" value="1"/>
</dbReference>
<evidence type="ECO:0000313" key="1">
    <source>
        <dbReference type="EMBL" id="SPY44231.1"/>
    </source>
</evidence>
<proteinExistence type="predicted"/>
<dbReference type="AlphaFoldDB" id="A0A2T3QIT6"/>
<dbReference type="CDD" id="cd00093">
    <property type="entry name" value="HTH_XRE"/>
    <property type="match status" value="1"/>
</dbReference>
<dbReference type="InterPro" id="IPR001387">
    <property type="entry name" value="Cro/C1-type_HTH"/>
</dbReference>